<evidence type="ECO:0000313" key="2">
    <source>
        <dbReference type="Proteomes" id="UP000312102"/>
    </source>
</evidence>
<protein>
    <submittedName>
        <fullName evidence="1">Iron-containing redox enzyme family protein</fullName>
    </submittedName>
</protein>
<keyword evidence="2" id="KW-1185">Reference proteome</keyword>
<organism evidence="1 2">
    <name type="scientific">Candidatus Methylopumilus rimovensis</name>
    <dbReference type="NCBI Taxonomy" id="2588535"/>
    <lineage>
        <taxon>Bacteria</taxon>
        <taxon>Pseudomonadati</taxon>
        <taxon>Pseudomonadota</taxon>
        <taxon>Betaproteobacteria</taxon>
        <taxon>Nitrosomonadales</taxon>
        <taxon>Methylophilaceae</taxon>
        <taxon>Candidatus Methylopumilus</taxon>
    </lineage>
</organism>
<dbReference type="EMBL" id="CP040986">
    <property type="protein sequence ID" value="QDD14068.1"/>
    <property type="molecule type" value="Genomic_DNA"/>
</dbReference>
<dbReference type="Pfam" id="PF14518">
    <property type="entry name" value="Haem_oxygenas_2"/>
    <property type="match status" value="1"/>
</dbReference>
<dbReference type="InterPro" id="IPR016084">
    <property type="entry name" value="Haem_Oase-like_multi-hlx"/>
</dbReference>
<evidence type="ECO:0000313" key="1">
    <source>
        <dbReference type="EMBL" id="QDD14068.1"/>
    </source>
</evidence>
<accession>A0AAF1D7U5</accession>
<dbReference type="Proteomes" id="UP000312102">
    <property type="component" value="Chromosome"/>
</dbReference>
<dbReference type="SUPFAM" id="SSF48613">
    <property type="entry name" value="Heme oxygenase-like"/>
    <property type="match status" value="1"/>
</dbReference>
<dbReference type="SMART" id="SM01236">
    <property type="entry name" value="Haem_oxygenase_2"/>
    <property type="match status" value="1"/>
</dbReference>
<reference evidence="1 2" key="1">
    <citation type="journal article" date="2019" name="ISME J.">
        <title>Evolution in action: habitat transition from sediment to the pelagial leads to genome streamlining in Methylophilaceae.</title>
        <authorList>
            <person name="Salcher M."/>
            <person name="Schaefle D."/>
            <person name="Kaspar M."/>
            <person name="Neuenschwander S.M."/>
            <person name="Ghai R."/>
        </authorList>
    </citation>
    <scope>NUCLEOTIDE SEQUENCE [LARGE SCALE GENOMIC DNA]</scope>
    <source>
        <strain evidence="1 2">MMS-RI-1</strain>
    </source>
</reference>
<sequence length="215" mass="24762">MSFFNQLEAETKQDREALFSIPIIQDALKGEIKLHQYLAFLKEAYHHVKHTVPLLTACKNQTSIDYPWLKEAMAEYIEDEMGHEEWILNDIKAAGVKFDEVRHSEPIIFTELMVADAYYQIYQKNPIGFLGMVFVLEGTSIAIATNAATAMQKSLQLPNEAFTYLNSHGSLDLTHVEFFKTLVNQFTKEEDQKIVIECAKKFYFLYGNIFKHLPA</sequence>
<dbReference type="AlphaFoldDB" id="A0AAF1D7U5"/>
<dbReference type="Gene3D" id="1.20.910.10">
    <property type="entry name" value="Heme oxygenase-like"/>
    <property type="match status" value="1"/>
</dbReference>
<gene>
    <name evidence="1" type="ORF">FIT61_06495</name>
</gene>
<dbReference type="RefSeq" id="WP_139883856.1">
    <property type="nucleotide sequence ID" value="NZ_CP040986.1"/>
</dbReference>
<proteinExistence type="predicted"/>
<dbReference type="KEGG" id="mrk:FIT61_06495"/>
<name>A0AAF1D7U5_9PROT</name>